<comment type="caution">
    <text evidence="1">The sequence shown here is derived from an EMBL/GenBank/DDBJ whole genome shotgun (WGS) entry which is preliminary data.</text>
</comment>
<evidence type="ECO:0000313" key="2">
    <source>
        <dbReference type="Proteomes" id="UP001163603"/>
    </source>
</evidence>
<gene>
    <name evidence="1" type="ORF">Pint_35620</name>
</gene>
<accession>A0ACC0Y3X4</accession>
<proteinExistence type="predicted"/>
<dbReference type="EMBL" id="CM047744">
    <property type="protein sequence ID" value="KAJ0028828.1"/>
    <property type="molecule type" value="Genomic_DNA"/>
</dbReference>
<keyword evidence="2" id="KW-1185">Reference proteome</keyword>
<protein>
    <submittedName>
        <fullName evidence="1">Uncharacterized protein</fullName>
    </submittedName>
</protein>
<organism evidence="1 2">
    <name type="scientific">Pistacia integerrima</name>
    <dbReference type="NCBI Taxonomy" id="434235"/>
    <lineage>
        <taxon>Eukaryota</taxon>
        <taxon>Viridiplantae</taxon>
        <taxon>Streptophyta</taxon>
        <taxon>Embryophyta</taxon>
        <taxon>Tracheophyta</taxon>
        <taxon>Spermatophyta</taxon>
        <taxon>Magnoliopsida</taxon>
        <taxon>eudicotyledons</taxon>
        <taxon>Gunneridae</taxon>
        <taxon>Pentapetalae</taxon>
        <taxon>rosids</taxon>
        <taxon>malvids</taxon>
        <taxon>Sapindales</taxon>
        <taxon>Anacardiaceae</taxon>
        <taxon>Pistacia</taxon>
    </lineage>
</organism>
<evidence type="ECO:0000313" key="1">
    <source>
        <dbReference type="EMBL" id="KAJ0028828.1"/>
    </source>
</evidence>
<sequence>MAESRWESDPCHPYLPPHSPHGILALSGKVGLVILVAMAKAIGCLSSWIEVAPALFISPTRTSNSPSLETIKEEESEEYDD</sequence>
<name>A0ACC0Y3X4_9ROSI</name>
<dbReference type="Proteomes" id="UP001163603">
    <property type="component" value="Chromosome 9"/>
</dbReference>
<reference evidence="2" key="1">
    <citation type="journal article" date="2023" name="G3 (Bethesda)">
        <title>Genome assembly and association tests identify interacting loci associated with vigor, precocity, and sex in interspecific pistachio rootstocks.</title>
        <authorList>
            <person name="Palmer W."/>
            <person name="Jacygrad E."/>
            <person name="Sagayaradj S."/>
            <person name="Cavanaugh K."/>
            <person name="Han R."/>
            <person name="Bertier L."/>
            <person name="Beede B."/>
            <person name="Kafkas S."/>
            <person name="Golino D."/>
            <person name="Preece J."/>
            <person name="Michelmore R."/>
        </authorList>
    </citation>
    <scope>NUCLEOTIDE SEQUENCE [LARGE SCALE GENOMIC DNA]</scope>
</reference>